<organism evidence="3 4">
    <name type="scientific">Penaeus vannamei</name>
    <name type="common">Whiteleg shrimp</name>
    <name type="synonym">Litopenaeus vannamei</name>
    <dbReference type="NCBI Taxonomy" id="6689"/>
    <lineage>
        <taxon>Eukaryota</taxon>
        <taxon>Metazoa</taxon>
        <taxon>Ecdysozoa</taxon>
        <taxon>Arthropoda</taxon>
        <taxon>Crustacea</taxon>
        <taxon>Multicrustacea</taxon>
        <taxon>Malacostraca</taxon>
        <taxon>Eumalacostraca</taxon>
        <taxon>Eucarida</taxon>
        <taxon>Decapoda</taxon>
        <taxon>Dendrobranchiata</taxon>
        <taxon>Penaeoidea</taxon>
        <taxon>Penaeidae</taxon>
        <taxon>Penaeus</taxon>
    </lineage>
</organism>
<dbReference type="AlphaFoldDB" id="A0A3R7SVQ7"/>
<keyword evidence="2" id="KW-0378">Hydrolase</keyword>
<dbReference type="PANTHER" id="PTHR46363:SF1">
    <property type="entry name" value="DEOXYRIBONUCLEASE TATDN2-RELATED"/>
    <property type="match status" value="1"/>
</dbReference>
<reference evidence="3 4" key="2">
    <citation type="submission" date="2019-01" db="EMBL/GenBank/DDBJ databases">
        <title>The decoding of complex shrimp genome reveals the adaptation for benthos swimmer, frequently molting mechanism and breeding impact on genome.</title>
        <authorList>
            <person name="Sun Y."/>
            <person name="Gao Y."/>
            <person name="Yu Y."/>
        </authorList>
    </citation>
    <scope>NUCLEOTIDE SEQUENCE [LARGE SCALE GENOMIC DNA]</scope>
    <source>
        <tissue evidence="3">Muscle</tissue>
    </source>
</reference>
<dbReference type="OrthoDB" id="6340875at2759"/>
<dbReference type="EMBL" id="QCYY01001511">
    <property type="protein sequence ID" value="ROT77559.1"/>
    <property type="molecule type" value="Genomic_DNA"/>
</dbReference>
<reference evidence="3 4" key="1">
    <citation type="submission" date="2018-04" db="EMBL/GenBank/DDBJ databases">
        <authorList>
            <person name="Zhang X."/>
            <person name="Yuan J."/>
            <person name="Li F."/>
            <person name="Xiang J."/>
        </authorList>
    </citation>
    <scope>NUCLEOTIDE SEQUENCE [LARGE SCALE GENOMIC DNA]</scope>
    <source>
        <tissue evidence="3">Muscle</tissue>
    </source>
</reference>
<evidence type="ECO:0000313" key="3">
    <source>
        <dbReference type="EMBL" id="ROT77559.1"/>
    </source>
</evidence>
<dbReference type="InterPro" id="IPR032466">
    <property type="entry name" value="Metal_Hydrolase"/>
</dbReference>
<comment type="similarity">
    <text evidence="1">Belongs to the metallo-dependent hydrolases superfamily. TatD-type hydrolase family.</text>
</comment>
<dbReference type="PANTHER" id="PTHR46363">
    <property type="entry name" value="DEOXYRIBONUCLEASE TATDN2-RELATED"/>
    <property type="match status" value="1"/>
</dbReference>
<gene>
    <name evidence="3" type="ORF">C7M84_003799</name>
</gene>
<sequence length="179" mass="21064">MQRYLKLSYDQQRLLTEKYSPGFIDTHCHLDFLFSKCNHIGTYAKYQSTREGQDVFPVSYEGCIANFCQPWTFKRISWWENFLAESNVWAAFGCHPHYSSSFGVEEEGYLRHALQHKKTVALGEIGLDYSCKNNHSRELQQIVFRRQLKIALEFNKPLVIHCRDADEDCINILKEARFL</sequence>
<dbReference type="InterPro" id="IPR018228">
    <property type="entry name" value="DNase_TatD-rel_CS"/>
</dbReference>
<evidence type="ECO:0000256" key="1">
    <source>
        <dbReference type="ARBA" id="ARBA00009275"/>
    </source>
</evidence>
<name>A0A3R7SVQ7_PENVA</name>
<dbReference type="PROSITE" id="PS01090">
    <property type="entry name" value="TATD_2"/>
    <property type="match status" value="1"/>
</dbReference>
<protein>
    <submittedName>
        <fullName evidence="3">Putative deoxyribonuclease TATDN2</fullName>
    </submittedName>
</protein>
<dbReference type="SUPFAM" id="SSF51556">
    <property type="entry name" value="Metallo-dependent hydrolases"/>
    <property type="match status" value="1"/>
</dbReference>
<proteinExistence type="inferred from homology"/>
<dbReference type="InterPro" id="IPR001130">
    <property type="entry name" value="TatD-like"/>
</dbReference>
<dbReference type="Pfam" id="PF01026">
    <property type="entry name" value="TatD_DNase"/>
    <property type="match status" value="1"/>
</dbReference>
<dbReference type="GO" id="GO:0016788">
    <property type="term" value="F:hydrolase activity, acting on ester bonds"/>
    <property type="evidence" value="ECO:0007669"/>
    <property type="project" value="InterPro"/>
</dbReference>
<dbReference type="Gene3D" id="3.20.20.140">
    <property type="entry name" value="Metal-dependent hydrolases"/>
    <property type="match status" value="1"/>
</dbReference>
<dbReference type="STRING" id="6689.A0A3R7SVQ7"/>
<evidence type="ECO:0000256" key="2">
    <source>
        <dbReference type="ARBA" id="ARBA00022801"/>
    </source>
</evidence>
<dbReference type="PROSITE" id="PS01137">
    <property type="entry name" value="TATD_1"/>
    <property type="match status" value="1"/>
</dbReference>
<accession>A0A3R7SVQ7</accession>
<comment type="caution">
    <text evidence="3">The sequence shown here is derived from an EMBL/GenBank/DDBJ whole genome shotgun (WGS) entry which is preliminary data.</text>
</comment>
<keyword evidence="4" id="KW-1185">Reference proteome</keyword>
<dbReference type="Proteomes" id="UP000283509">
    <property type="component" value="Unassembled WGS sequence"/>
</dbReference>
<evidence type="ECO:0000313" key="4">
    <source>
        <dbReference type="Proteomes" id="UP000283509"/>
    </source>
</evidence>